<dbReference type="AlphaFoldDB" id="A0A848L537"/>
<dbReference type="RefSeq" id="WP_169342871.1">
    <property type="nucleotide sequence ID" value="NZ_JABBJJ010000005.1"/>
</dbReference>
<dbReference type="Proteomes" id="UP000518300">
    <property type="component" value="Unassembled WGS sequence"/>
</dbReference>
<proteinExistence type="predicted"/>
<dbReference type="EMBL" id="JABBJJ010000005">
    <property type="protein sequence ID" value="NMO13587.1"/>
    <property type="molecule type" value="Genomic_DNA"/>
</dbReference>
<protein>
    <submittedName>
        <fullName evidence="1">Uncharacterized protein</fullName>
    </submittedName>
</protein>
<organism evidence="1 2">
    <name type="scientific">Pyxidicoccus fallax</name>
    <dbReference type="NCBI Taxonomy" id="394095"/>
    <lineage>
        <taxon>Bacteria</taxon>
        <taxon>Pseudomonadati</taxon>
        <taxon>Myxococcota</taxon>
        <taxon>Myxococcia</taxon>
        <taxon>Myxococcales</taxon>
        <taxon>Cystobacterineae</taxon>
        <taxon>Myxococcaceae</taxon>
        <taxon>Pyxidicoccus</taxon>
    </lineage>
</organism>
<comment type="caution">
    <text evidence="1">The sequence shown here is derived from an EMBL/GenBank/DDBJ whole genome shotgun (WGS) entry which is preliminary data.</text>
</comment>
<name>A0A848L537_9BACT</name>
<evidence type="ECO:0000313" key="1">
    <source>
        <dbReference type="EMBL" id="NMO13587.1"/>
    </source>
</evidence>
<accession>A0A848L537</accession>
<sequence length="131" mass="14966">MSPIIRDAQLSALRKVQIRRFEAWVESHLQRHFPEACEAAGEAQVRGDIRHGIARAGAYGITAERQVCQYIDLMFVLGRDFDMDPSLPWAGEILREESGISERERIRLLYVRAMEHLGEADRKLPPEAEHG</sequence>
<evidence type="ECO:0000313" key="2">
    <source>
        <dbReference type="Proteomes" id="UP000518300"/>
    </source>
</evidence>
<gene>
    <name evidence="1" type="ORF">HG543_01745</name>
</gene>
<keyword evidence="2" id="KW-1185">Reference proteome</keyword>
<reference evidence="1 2" key="1">
    <citation type="submission" date="2020-04" db="EMBL/GenBank/DDBJ databases">
        <title>Draft genome of Pyxidicoccus fallax type strain.</title>
        <authorList>
            <person name="Whitworth D.E."/>
        </authorList>
    </citation>
    <scope>NUCLEOTIDE SEQUENCE [LARGE SCALE GENOMIC DNA]</scope>
    <source>
        <strain evidence="1 2">DSM 14698</strain>
    </source>
</reference>